<dbReference type="OrthoDB" id="3934656at2759"/>
<protein>
    <submittedName>
        <fullName evidence="1">14331_t:CDS:1</fullName>
    </submittedName>
</protein>
<organism evidence="1 2">
    <name type="scientific">Funneliformis geosporum</name>
    <dbReference type="NCBI Taxonomy" id="1117311"/>
    <lineage>
        <taxon>Eukaryota</taxon>
        <taxon>Fungi</taxon>
        <taxon>Fungi incertae sedis</taxon>
        <taxon>Mucoromycota</taxon>
        <taxon>Glomeromycotina</taxon>
        <taxon>Glomeromycetes</taxon>
        <taxon>Glomerales</taxon>
        <taxon>Glomeraceae</taxon>
        <taxon>Funneliformis</taxon>
    </lineage>
</organism>
<dbReference type="AlphaFoldDB" id="A0A9W4WN10"/>
<reference evidence="1" key="1">
    <citation type="submission" date="2022-08" db="EMBL/GenBank/DDBJ databases">
        <authorList>
            <person name="Kallberg Y."/>
            <person name="Tangrot J."/>
            <person name="Rosling A."/>
        </authorList>
    </citation>
    <scope>NUCLEOTIDE SEQUENCE</scope>
    <source>
        <strain evidence="1">Wild A</strain>
    </source>
</reference>
<dbReference type="EMBL" id="CAMKVN010000275">
    <property type="protein sequence ID" value="CAI2166105.1"/>
    <property type="molecule type" value="Genomic_DNA"/>
</dbReference>
<accession>A0A9W4WN10</accession>
<evidence type="ECO:0000313" key="2">
    <source>
        <dbReference type="Proteomes" id="UP001153678"/>
    </source>
</evidence>
<keyword evidence="2" id="KW-1185">Reference proteome</keyword>
<evidence type="ECO:0000313" key="1">
    <source>
        <dbReference type="EMBL" id="CAI2166105.1"/>
    </source>
</evidence>
<sequence length="177" mass="19982">MEILGNSTLDKTRGIGLGIAFIECIFVLRTPPNDGLVEFDNFHFHITTNKKSYACANYFIIHLQQKRLTWDATVLKESEEFIKRVYKRLLKEPDNLTKALLHLVTQRRGEINNTPLDVSLIPDTLTMFLTVNTDRDLTEQISNVNNTEPMSDEAIVGNLMEAAAGGIDENFVISVIV</sequence>
<name>A0A9W4WN10_9GLOM</name>
<comment type="caution">
    <text evidence="1">The sequence shown here is derived from an EMBL/GenBank/DDBJ whole genome shotgun (WGS) entry which is preliminary data.</text>
</comment>
<dbReference type="Proteomes" id="UP001153678">
    <property type="component" value="Unassembled WGS sequence"/>
</dbReference>
<gene>
    <name evidence="1" type="ORF">FWILDA_LOCUS2405</name>
</gene>
<proteinExistence type="predicted"/>